<sequence>MPKSKLKNAAKKHIFTQSRNNNRRFLAADPEYNNLEYSDSELLVYESESSNEEEFNNGEMELSEEEAERLVYENSSFYNIQWDNKASGGQLPYYSGGSKHTQQCKNKGLQEVAQGSMSLDNFFKPVKKLEVKYKMSDSDISDLDIKNNSSILEKINKLSNNLKDMKNMNTYEYLCLLAVHKYLAAIFNHEESHSRVKLNLEILQQVFQRGLWIARYIRERIIAEKFQNYVQNNVLPHITSSRISISLETAQTWLHRLGLVYQRH</sequence>
<name>A0ACA9MFZ2_9GLOM</name>
<gene>
    <name evidence="1" type="ORF">RPERSI_LOCUS5387</name>
</gene>
<dbReference type="Proteomes" id="UP000789920">
    <property type="component" value="Unassembled WGS sequence"/>
</dbReference>
<protein>
    <submittedName>
        <fullName evidence="1">33051_t:CDS:1</fullName>
    </submittedName>
</protein>
<comment type="caution">
    <text evidence="1">The sequence shown here is derived from an EMBL/GenBank/DDBJ whole genome shotgun (WGS) entry which is preliminary data.</text>
</comment>
<proteinExistence type="predicted"/>
<evidence type="ECO:0000313" key="2">
    <source>
        <dbReference type="Proteomes" id="UP000789920"/>
    </source>
</evidence>
<dbReference type="EMBL" id="CAJVQC010008022">
    <property type="protein sequence ID" value="CAG8587066.1"/>
    <property type="molecule type" value="Genomic_DNA"/>
</dbReference>
<reference evidence="1" key="1">
    <citation type="submission" date="2021-06" db="EMBL/GenBank/DDBJ databases">
        <authorList>
            <person name="Kallberg Y."/>
            <person name="Tangrot J."/>
            <person name="Rosling A."/>
        </authorList>
    </citation>
    <scope>NUCLEOTIDE SEQUENCE</scope>
    <source>
        <strain evidence="1">MA461A</strain>
    </source>
</reference>
<keyword evidence="2" id="KW-1185">Reference proteome</keyword>
<accession>A0ACA9MFZ2</accession>
<organism evidence="1 2">
    <name type="scientific">Racocetra persica</name>
    <dbReference type="NCBI Taxonomy" id="160502"/>
    <lineage>
        <taxon>Eukaryota</taxon>
        <taxon>Fungi</taxon>
        <taxon>Fungi incertae sedis</taxon>
        <taxon>Mucoromycota</taxon>
        <taxon>Glomeromycotina</taxon>
        <taxon>Glomeromycetes</taxon>
        <taxon>Diversisporales</taxon>
        <taxon>Gigasporaceae</taxon>
        <taxon>Racocetra</taxon>
    </lineage>
</organism>
<evidence type="ECO:0000313" key="1">
    <source>
        <dbReference type="EMBL" id="CAG8587066.1"/>
    </source>
</evidence>